<evidence type="ECO:0000256" key="8">
    <source>
        <dbReference type="SAM" id="SignalP"/>
    </source>
</evidence>
<evidence type="ECO:0000256" key="6">
    <source>
        <dbReference type="ARBA" id="ARBA00023136"/>
    </source>
</evidence>
<evidence type="ECO:0000256" key="2">
    <source>
        <dbReference type="ARBA" id="ARBA00007613"/>
    </source>
</evidence>
<dbReference type="PANTHER" id="PTHR30026:SF20">
    <property type="entry name" value="OUTER MEMBRANE PROTEIN TOLC"/>
    <property type="match status" value="1"/>
</dbReference>
<dbReference type="SUPFAM" id="SSF56954">
    <property type="entry name" value="Outer membrane efflux proteins (OEP)"/>
    <property type="match status" value="1"/>
</dbReference>
<protein>
    <submittedName>
        <fullName evidence="9">Outer membrane channel protein</fullName>
    </submittedName>
</protein>
<keyword evidence="4" id="KW-1134">Transmembrane beta strand</keyword>
<keyword evidence="6" id="KW-0472">Membrane</keyword>
<gene>
    <name evidence="9" type="ORF">NCTC13100_01244</name>
</gene>
<accession>A0A379DIE1</accession>
<dbReference type="InterPro" id="IPR051906">
    <property type="entry name" value="TolC-like"/>
</dbReference>
<evidence type="ECO:0000256" key="3">
    <source>
        <dbReference type="ARBA" id="ARBA00022448"/>
    </source>
</evidence>
<evidence type="ECO:0000256" key="5">
    <source>
        <dbReference type="ARBA" id="ARBA00022692"/>
    </source>
</evidence>
<reference evidence="9 10" key="1">
    <citation type="submission" date="2018-06" db="EMBL/GenBank/DDBJ databases">
        <authorList>
            <consortium name="Pathogen Informatics"/>
            <person name="Doyle S."/>
        </authorList>
    </citation>
    <scope>NUCLEOTIDE SEQUENCE [LARGE SCALE GENOMIC DNA]</scope>
    <source>
        <strain evidence="9 10">NCTC13100</strain>
    </source>
</reference>
<dbReference type="InterPro" id="IPR003423">
    <property type="entry name" value="OMP_efflux"/>
</dbReference>
<dbReference type="GO" id="GO:0015288">
    <property type="term" value="F:porin activity"/>
    <property type="evidence" value="ECO:0007669"/>
    <property type="project" value="TreeGrafter"/>
</dbReference>
<evidence type="ECO:0000256" key="4">
    <source>
        <dbReference type="ARBA" id="ARBA00022452"/>
    </source>
</evidence>
<comment type="similarity">
    <text evidence="2">Belongs to the outer membrane factor (OMF) (TC 1.B.17) family.</text>
</comment>
<dbReference type="Proteomes" id="UP000254263">
    <property type="component" value="Unassembled WGS sequence"/>
</dbReference>
<dbReference type="GO" id="GO:0009279">
    <property type="term" value="C:cell outer membrane"/>
    <property type="evidence" value="ECO:0007669"/>
    <property type="project" value="UniProtKB-SubCell"/>
</dbReference>
<comment type="subcellular location">
    <subcellularLocation>
        <location evidence="1">Cell outer membrane</location>
    </subcellularLocation>
</comment>
<evidence type="ECO:0000313" key="10">
    <source>
        <dbReference type="Proteomes" id="UP000254263"/>
    </source>
</evidence>
<dbReference type="PANTHER" id="PTHR30026">
    <property type="entry name" value="OUTER MEMBRANE PROTEIN TOLC"/>
    <property type="match status" value="1"/>
</dbReference>
<dbReference type="Pfam" id="PF02321">
    <property type="entry name" value="OEP"/>
    <property type="match status" value="2"/>
</dbReference>
<proteinExistence type="inferred from homology"/>
<keyword evidence="7" id="KW-0998">Cell outer membrane</keyword>
<keyword evidence="5" id="KW-0812">Transmembrane</keyword>
<feature type="chain" id="PRO_5016995370" evidence="8">
    <location>
        <begin position="24"/>
        <end position="450"/>
    </location>
</feature>
<name>A0A379DIE1_9PORP</name>
<dbReference type="EMBL" id="UGTI01000001">
    <property type="protein sequence ID" value="SUB78091.1"/>
    <property type="molecule type" value="Genomic_DNA"/>
</dbReference>
<sequence>MNVKKILCCLALTAVLGVQVLKAQQSVQTLDSCIRYAWKHSIDARQADARYSSAKAAYINAIGQLLPQVSASTRVSFNFGRGLNAETNTYTDINSFSNNYSVSASMTLFDGFQSLFAIEEKRHQKNQSKLDTQKQRNLAALGTVEAYYNLLYSEGMYRLSLEKLGESSKLLEQVQRMEELGSKSHADVLEVAAREASDRASVSKAKNQALIAELQLKEKMNWPVEEDLVIDSIPREILDSVFVQIVSVDRQSVFEYAETNDPALQMARLQTRAAKASLKASWADFLPKIYVGAGFNTGFSRFMDGSEYVSFKEQLKNRRGHYVGFSLNIPLFSNFSKITGVSKSRASRVIAQLEEERARNTLYTSVVREIGDMQGALELYVQGVAQVKATELAYRAAQKRYQVGMISVIELSTTSNRYLEAQVNCLRAYTQYLLKTKYVKYYQGESFIEE</sequence>
<keyword evidence="3" id="KW-0813">Transport</keyword>
<evidence type="ECO:0000256" key="7">
    <source>
        <dbReference type="ARBA" id="ARBA00023237"/>
    </source>
</evidence>
<keyword evidence="8" id="KW-0732">Signal</keyword>
<dbReference type="GO" id="GO:1990281">
    <property type="term" value="C:efflux pump complex"/>
    <property type="evidence" value="ECO:0007669"/>
    <property type="project" value="TreeGrafter"/>
</dbReference>
<evidence type="ECO:0000256" key="1">
    <source>
        <dbReference type="ARBA" id="ARBA00004442"/>
    </source>
</evidence>
<organism evidence="9 10">
    <name type="scientific">Porphyromonas macacae</name>
    <dbReference type="NCBI Taxonomy" id="28115"/>
    <lineage>
        <taxon>Bacteria</taxon>
        <taxon>Pseudomonadati</taxon>
        <taxon>Bacteroidota</taxon>
        <taxon>Bacteroidia</taxon>
        <taxon>Bacteroidales</taxon>
        <taxon>Porphyromonadaceae</taxon>
        <taxon>Porphyromonas</taxon>
    </lineage>
</organism>
<dbReference type="RefSeq" id="WP_018360384.1">
    <property type="nucleotide sequence ID" value="NZ_UGTI01000001.1"/>
</dbReference>
<evidence type="ECO:0000313" key="9">
    <source>
        <dbReference type="EMBL" id="SUB78091.1"/>
    </source>
</evidence>
<dbReference type="GO" id="GO:0015562">
    <property type="term" value="F:efflux transmembrane transporter activity"/>
    <property type="evidence" value="ECO:0007669"/>
    <property type="project" value="InterPro"/>
</dbReference>
<feature type="signal peptide" evidence="8">
    <location>
        <begin position="1"/>
        <end position="23"/>
    </location>
</feature>
<dbReference type="AlphaFoldDB" id="A0A379DIE1"/>
<dbReference type="Gene3D" id="1.20.1600.10">
    <property type="entry name" value="Outer membrane efflux proteins (OEP)"/>
    <property type="match status" value="1"/>
</dbReference>